<evidence type="ECO:0000313" key="1">
    <source>
        <dbReference type="EMBL" id="VAW62849.1"/>
    </source>
</evidence>
<sequence length="51" mass="5992">MLFRIESFISFRMNLYSKALKNSINKSYYTVIFGAINIERAAEEYHSEHTG</sequence>
<reference evidence="1" key="1">
    <citation type="submission" date="2018-06" db="EMBL/GenBank/DDBJ databases">
        <authorList>
            <person name="Zhirakovskaya E."/>
        </authorList>
    </citation>
    <scope>NUCLEOTIDE SEQUENCE</scope>
</reference>
<dbReference type="EMBL" id="UOFG01000183">
    <property type="protein sequence ID" value="VAW62849.1"/>
    <property type="molecule type" value="Genomic_DNA"/>
</dbReference>
<organism evidence="1">
    <name type="scientific">hydrothermal vent metagenome</name>
    <dbReference type="NCBI Taxonomy" id="652676"/>
    <lineage>
        <taxon>unclassified sequences</taxon>
        <taxon>metagenomes</taxon>
        <taxon>ecological metagenomes</taxon>
    </lineage>
</organism>
<name>A0A3B0XLW1_9ZZZZ</name>
<proteinExistence type="predicted"/>
<accession>A0A3B0XLW1</accession>
<gene>
    <name evidence="1" type="ORF">MNBD_GAMMA11-1727</name>
</gene>
<dbReference type="AlphaFoldDB" id="A0A3B0XLW1"/>
<protein>
    <submittedName>
        <fullName evidence="1">Uncharacterized protein</fullName>
    </submittedName>
</protein>